<dbReference type="RefSeq" id="WP_184678210.1">
    <property type="nucleotide sequence ID" value="NZ_JACHGY010000001.1"/>
</dbReference>
<comment type="caution">
    <text evidence="1">The sequence shown here is derived from an EMBL/GenBank/DDBJ whole genome shotgun (WGS) entry which is preliminary data.</text>
</comment>
<accession>A0A7X0LM70</accession>
<name>A0A7X0LM70_9BACT</name>
<organism evidence="1 2">
    <name type="scientific">Algisphaera agarilytica</name>
    <dbReference type="NCBI Taxonomy" id="1385975"/>
    <lineage>
        <taxon>Bacteria</taxon>
        <taxon>Pseudomonadati</taxon>
        <taxon>Planctomycetota</taxon>
        <taxon>Phycisphaerae</taxon>
        <taxon>Phycisphaerales</taxon>
        <taxon>Phycisphaeraceae</taxon>
        <taxon>Algisphaera</taxon>
    </lineage>
</organism>
<reference evidence="1 2" key="1">
    <citation type="submission" date="2020-08" db="EMBL/GenBank/DDBJ databases">
        <title>Genomic Encyclopedia of Type Strains, Phase IV (KMG-IV): sequencing the most valuable type-strain genomes for metagenomic binning, comparative biology and taxonomic classification.</title>
        <authorList>
            <person name="Goeker M."/>
        </authorList>
    </citation>
    <scope>NUCLEOTIDE SEQUENCE [LARGE SCALE GENOMIC DNA]</scope>
    <source>
        <strain evidence="1 2">DSM 103725</strain>
    </source>
</reference>
<evidence type="ECO:0000313" key="2">
    <source>
        <dbReference type="Proteomes" id="UP000541810"/>
    </source>
</evidence>
<protein>
    <submittedName>
        <fullName evidence="1">Uncharacterized protein</fullName>
    </submittedName>
</protein>
<evidence type="ECO:0000313" key="1">
    <source>
        <dbReference type="EMBL" id="MBB6430713.1"/>
    </source>
</evidence>
<sequence length="212" mass="23364">MLSVSLIERTLETRDYDRILRDLADNGMEIPLSLRLRLGQSPVAPMALALRRLVELTYGPTQLSRQLVDRLLVSQGPEGGFAADSEHDRDPLVTAAVLAGLERVAADHPATADDELLAALDRGYAALAELQDCDGLFSSPSDRSLADRAMTSAFILSLLGSEARFRGAVRMSELFRWFDIHEGRLDRHTQHLWDLASITSSHTEVEPLVFAA</sequence>
<dbReference type="EMBL" id="JACHGY010000001">
    <property type="protein sequence ID" value="MBB6430713.1"/>
    <property type="molecule type" value="Genomic_DNA"/>
</dbReference>
<gene>
    <name evidence="1" type="ORF">HNQ40_002519</name>
</gene>
<dbReference type="InterPro" id="IPR008930">
    <property type="entry name" value="Terpenoid_cyclase/PrenylTrfase"/>
</dbReference>
<keyword evidence="2" id="KW-1185">Reference proteome</keyword>
<dbReference type="AlphaFoldDB" id="A0A7X0LM70"/>
<proteinExistence type="predicted"/>
<dbReference type="SUPFAM" id="SSF48239">
    <property type="entry name" value="Terpenoid cyclases/Protein prenyltransferases"/>
    <property type="match status" value="1"/>
</dbReference>
<dbReference type="Gene3D" id="1.50.10.20">
    <property type="match status" value="1"/>
</dbReference>
<dbReference type="Proteomes" id="UP000541810">
    <property type="component" value="Unassembled WGS sequence"/>
</dbReference>